<protein>
    <recommendedName>
        <fullName evidence="5">THAP-type domain-containing protein</fullName>
    </recommendedName>
</protein>
<dbReference type="GO" id="GO:0003677">
    <property type="term" value="F:DNA binding"/>
    <property type="evidence" value="ECO:0007669"/>
    <property type="project" value="UniProtKB-KW"/>
</dbReference>
<dbReference type="Proteomes" id="UP000437017">
    <property type="component" value="Unassembled WGS sequence"/>
</dbReference>
<feature type="domain" description="THAP-type" evidence="5">
    <location>
        <begin position="1"/>
        <end position="42"/>
    </location>
</feature>
<evidence type="ECO:0000259" key="5">
    <source>
        <dbReference type="Pfam" id="PF05485"/>
    </source>
</evidence>
<proteinExistence type="predicted"/>
<keyword evidence="2" id="KW-0863">Zinc-finger</keyword>
<dbReference type="EMBL" id="SGJD01005507">
    <property type="protein sequence ID" value="KAB0390396.1"/>
    <property type="molecule type" value="Genomic_DNA"/>
</dbReference>
<dbReference type="PANTHER" id="PTHR46289:SF16">
    <property type="entry name" value="52 KDA REPRESSOR OF THE INHIBITOR OF THE PROTEIN KINASE"/>
    <property type="match status" value="1"/>
</dbReference>
<reference evidence="6 7" key="1">
    <citation type="journal article" date="2019" name="PLoS ONE">
        <title>Genomic analyses reveal an absence of contemporary introgressive admixture between fin whales and blue whales, despite known hybrids.</title>
        <authorList>
            <person name="Westbury M.V."/>
            <person name="Petersen B."/>
            <person name="Lorenzen E.D."/>
        </authorList>
    </citation>
    <scope>NUCLEOTIDE SEQUENCE [LARGE SCALE GENOMIC DNA]</scope>
    <source>
        <strain evidence="6">FinWhale-01</strain>
    </source>
</reference>
<evidence type="ECO:0000256" key="1">
    <source>
        <dbReference type="ARBA" id="ARBA00022723"/>
    </source>
</evidence>
<keyword evidence="1" id="KW-0479">Metal-binding</keyword>
<evidence type="ECO:0000256" key="2">
    <source>
        <dbReference type="ARBA" id="ARBA00022771"/>
    </source>
</evidence>
<dbReference type="AlphaFoldDB" id="A0A643BQZ3"/>
<dbReference type="InterPro" id="IPR052958">
    <property type="entry name" value="IFN-induced_PKR_regulator"/>
</dbReference>
<evidence type="ECO:0000313" key="7">
    <source>
        <dbReference type="Proteomes" id="UP000437017"/>
    </source>
</evidence>
<accession>A0A643BQZ3</accession>
<evidence type="ECO:0000256" key="4">
    <source>
        <dbReference type="ARBA" id="ARBA00023125"/>
    </source>
</evidence>
<dbReference type="PANTHER" id="PTHR46289">
    <property type="entry name" value="52 KDA REPRESSOR OF THE INHIBITOR OF THE PROTEIN KINASE-LIKE PROTEIN-RELATED"/>
    <property type="match status" value="1"/>
</dbReference>
<feature type="non-terminal residue" evidence="6">
    <location>
        <position position="154"/>
    </location>
</feature>
<dbReference type="Pfam" id="PF05485">
    <property type="entry name" value="THAP"/>
    <property type="match status" value="1"/>
</dbReference>
<keyword evidence="3" id="KW-0862">Zinc</keyword>
<feature type="non-terminal residue" evidence="6">
    <location>
        <position position="1"/>
    </location>
</feature>
<keyword evidence="7" id="KW-1185">Reference proteome</keyword>
<dbReference type="GO" id="GO:0008270">
    <property type="term" value="F:zinc ion binding"/>
    <property type="evidence" value="ECO:0007669"/>
    <property type="project" value="UniProtKB-KW"/>
</dbReference>
<gene>
    <name evidence="6" type="ORF">E2I00_008659</name>
</gene>
<name>A0A643BQZ3_BALPH</name>
<evidence type="ECO:0000256" key="3">
    <source>
        <dbReference type="ARBA" id="ARBA00022833"/>
    </source>
</evidence>
<evidence type="ECO:0000313" key="6">
    <source>
        <dbReference type="EMBL" id="KAB0390396.1"/>
    </source>
</evidence>
<organism evidence="6 7">
    <name type="scientific">Balaenoptera physalus</name>
    <name type="common">Fin whale</name>
    <name type="synonym">Balaena physalus</name>
    <dbReference type="NCBI Taxonomy" id="9770"/>
    <lineage>
        <taxon>Eukaryota</taxon>
        <taxon>Metazoa</taxon>
        <taxon>Chordata</taxon>
        <taxon>Craniata</taxon>
        <taxon>Vertebrata</taxon>
        <taxon>Euteleostomi</taxon>
        <taxon>Mammalia</taxon>
        <taxon>Eutheria</taxon>
        <taxon>Laurasiatheria</taxon>
        <taxon>Artiodactyla</taxon>
        <taxon>Whippomorpha</taxon>
        <taxon>Cetacea</taxon>
        <taxon>Mysticeti</taxon>
        <taxon>Balaenopteridae</taxon>
        <taxon>Balaenoptera</taxon>
    </lineage>
</organism>
<dbReference type="InterPro" id="IPR006612">
    <property type="entry name" value="THAP_Znf"/>
</dbReference>
<dbReference type="OrthoDB" id="7683421at2759"/>
<sequence>APNCTWKSTQSDPAFFTFRRDPARCQKWVENCKRADLEDKTSDQLNIIDYNAMPTTFDLTSHLNNPHSRHRKRIKELSEDEIRILKQKKIEGKQYLKSLFEILILMEKQNIPLDGHEADEIPEGLFTPDNFQALPECRINSGEEVLRKRFETTA</sequence>
<keyword evidence="4" id="KW-0238">DNA-binding</keyword>
<comment type="caution">
    <text evidence="6">The sequence shown here is derived from an EMBL/GenBank/DDBJ whole genome shotgun (WGS) entry which is preliminary data.</text>
</comment>